<dbReference type="NCBIfam" id="TIGR04387">
    <property type="entry name" value="capsid_maj_N4"/>
    <property type="match status" value="1"/>
</dbReference>
<dbReference type="Proteomes" id="UP000316888">
    <property type="component" value="Unassembled WGS sequence"/>
</dbReference>
<name>A0A502LJL6_HAEHA</name>
<evidence type="ECO:0000313" key="1">
    <source>
        <dbReference type="EMBL" id="TPH24558.1"/>
    </source>
</evidence>
<dbReference type="AlphaFoldDB" id="A0A502LJL6"/>
<dbReference type="EMBL" id="SDPB01000004">
    <property type="protein sequence ID" value="TPH24558.1"/>
    <property type="molecule type" value="Genomic_DNA"/>
</dbReference>
<reference evidence="1 2" key="1">
    <citation type="submission" date="2019-01" db="EMBL/GenBank/DDBJ databases">
        <title>Comparative genomic analysis identifies haemin-independent Haemophilus haemolyticus: a formal re-classification of Haemophilus intermedius.</title>
        <authorList>
            <person name="Harris T.M."/>
            <person name="Price E.P."/>
            <person name="Sarovich D.S."/>
            <person name="Norskov-Lauritsen N."/>
            <person name="Beissbarth J."/>
            <person name="Chang A.B."/>
            <person name="Smith-Vaughan H.C."/>
        </authorList>
    </citation>
    <scope>NUCLEOTIDE SEQUENCE [LARGE SCALE GENOMIC DNA]</scope>
    <source>
        <strain evidence="1 2">60824 B Hi-4</strain>
    </source>
</reference>
<accession>A0A502LJL6</accession>
<protein>
    <submittedName>
        <fullName evidence="1">N4-gp56 family major capsid protein</fullName>
    </submittedName>
</protein>
<proteinExistence type="predicted"/>
<dbReference type="Pfam" id="PF25209">
    <property type="entry name" value="Phage_capsid_4"/>
    <property type="match status" value="1"/>
</dbReference>
<comment type="caution">
    <text evidence="1">The sequence shown here is derived from an EMBL/GenBank/DDBJ whole genome shotgun (WGS) entry which is preliminary data.</text>
</comment>
<gene>
    <name evidence="1" type="ORF">EUX48_02830</name>
</gene>
<evidence type="ECO:0000313" key="2">
    <source>
        <dbReference type="Proteomes" id="UP000316888"/>
    </source>
</evidence>
<sequence>MMATTKSTDISQRTQVYAEAKMLAHAEPVLILTKLGQTKPIPQNKSQVIKFRRPKPFAPALTPLTEGVRPESQKMVYEDVECRLQQFGAWTEITDVIQDTHEDPVLSDMTMLSGEQAAETTELATWGAISGGTNVIFANGSATSQVNTALKLEHVRAAVRKLQRNRAKKKTNILDGSIKYGTKPIEAAYIAVCHTDLEADIRNLPGFTSVAEYGSRQPIVPQEFGTVENVRFITTPLLTPTANAGAAATDKVLSTGGSNADVYKIAIFGQEAYAVCPLKGKDAAQILVRNPGKAEKGDELGQTGSVGWKTWWAGKILNDAWLVRLEVAATAL</sequence>
<organism evidence="1 2">
    <name type="scientific">Haemophilus haemolyticus</name>
    <dbReference type="NCBI Taxonomy" id="726"/>
    <lineage>
        <taxon>Bacteria</taxon>
        <taxon>Pseudomonadati</taxon>
        <taxon>Pseudomonadota</taxon>
        <taxon>Gammaproteobacteria</taxon>
        <taxon>Pasteurellales</taxon>
        <taxon>Pasteurellaceae</taxon>
        <taxon>Haemophilus</taxon>
    </lineage>
</organism>